<dbReference type="PANTHER" id="PTHR28552">
    <property type="entry name" value="SHADOW OF PRION PROTEIN"/>
    <property type="match status" value="1"/>
</dbReference>
<evidence type="ECO:0000256" key="7">
    <source>
        <dbReference type="ARBA" id="ARBA00022729"/>
    </source>
</evidence>
<keyword evidence="4" id="KW-1003">Cell membrane</keyword>
<evidence type="ECO:0000256" key="6">
    <source>
        <dbReference type="ARBA" id="ARBA00022678"/>
    </source>
</evidence>
<dbReference type="Proteomes" id="UP000694397">
    <property type="component" value="Chromosome 8"/>
</dbReference>
<keyword evidence="10" id="KW-0325">Glycoprotein</keyword>
<dbReference type="GO" id="GO:0098552">
    <property type="term" value="C:side of membrane"/>
    <property type="evidence" value="ECO:0007669"/>
    <property type="project" value="UniProtKB-KW"/>
</dbReference>
<proteinExistence type="inferred from homology"/>
<evidence type="ECO:0000256" key="12">
    <source>
        <dbReference type="SAM" id="SignalP"/>
    </source>
</evidence>
<organism evidence="13 14">
    <name type="scientific">Scleropages formosus</name>
    <name type="common">Asian bonytongue</name>
    <name type="synonym">Osteoglossum formosum</name>
    <dbReference type="NCBI Taxonomy" id="113540"/>
    <lineage>
        <taxon>Eukaryota</taxon>
        <taxon>Metazoa</taxon>
        <taxon>Chordata</taxon>
        <taxon>Craniata</taxon>
        <taxon>Vertebrata</taxon>
        <taxon>Euteleostomi</taxon>
        <taxon>Actinopterygii</taxon>
        <taxon>Neopterygii</taxon>
        <taxon>Teleostei</taxon>
        <taxon>Osteoglossocephala</taxon>
        <taxon>Osteoglossomorpha</taxon>
        <taxon>Osteoglossiformes</taxon>
        <taxon>Osteoglossidae</taxon>
        <taxon>Scleropages</taxon>
    </lineage>
</organism>
<keyword evidence="8" id="KW-0034">Amyloid</keyword>
<keyword evidence="9" id="KW-0472">Membrane</keyword>
<evidence type="ECO:0000256" key="8">
    <source>
        <dbReference type="ARBA" id="ARBA00023087"/>
    </source>
</evidence>
<keyword evidence="11" id="KW-0449">Lipoprotein</keyword>
<evidence type="ECO:0000256" key="1">
    <source>
        <dbReference type="ARBA" id="ARBA00004609"/>
    </source>
</evidence>
<dbReference type="PANTHER" id="PTHR28552:SF1">
    <property type="entry name" value="SHADOW OF PRION PROTEIN"/>
    <property type="match status" value="1"/>
</dbReference>
<accession>A0A8C9S8N4</accession>
<keyword evidence="6" id="KW-0640">Prion</keyword>
<evidence type="ECO:0000256" key="2">
    <source>
        <dbReference type="ARBA" id="ARBA00008311"/>
    </source>
</evidence>
<evidence type="ECO:0000256" key="9">
    <source>
        <dbReference type="ARBA" id="ARBA00023136"/>
    </source>
</evidence>
<comment type="subcellular location">
    <subcellularLocation>
        <location evidence="1">Cell membrane</location>
        <topology evidence="1">Lipid-anchor</topology>
        <topology evidence="1">GPI-anchor</topology>
    </subcellularLocation>
</comment>
<keyword evidence="5" id="KW-0336">GPI-anchor</keyword>
<dbReference type="GeneTree" id="ENSGT01120000272721"/>
<dbReference type="InterPro" id="IPR029238">
    <property type="entry name" value="Shadoo"/>
</dbReference>
<evidence type="ECO:0000256" key="10">
    <source>
        <dbReference type="ARBA" id="ARBA00023180"/>
    </source>
</evidence>
<protein>
    <recommendedName>
        <fullName evidence="3">Shadow of prion protein</fullName>
    </recommendedName>
</protein>
<evidence type="ECO:0000313" key="14">
    <source>
        <dbReference type="Proteomes" id="UP000694397"/>
    </source>
</evidence>
<name>A0A8C9S8N4_SCLFO</name>
<dbReference type="OrthoDB" id="8923215at2759"/>
<reference evidence="13 14" key="1">
    <citation type="submission" date="2019-04" db="EMBL/GenBank/DDBJ databases">
        <authorList>
            <consortium name="Wellcome Sanger Institute Data Sharing"/>
        </authorList>
    </citation>
    <scope>NUCLEOTIDE SEQUENCE [LARGE SCALE GENOMIC DNA]</scope>
</reference>
<keyword evidence="14" id="KW-1185">Reference proteome</keyword>
<reference evidence="13" key="2">
    <citation type="submission" date="2025-08" db="UniProtKB">
        <authorList>
            <consortium name="Ensembl"/>
        </authorList>
    </citation>
    <scope>IDENTIFICATION</scope>
</reference>
<feature type="signal peptide" evidence="12">
    <location>
        <begin position="1"/>
        <end position="24"/>
    </location>
</feature>
<dbReference type="GO" id="GO:0005886">
    <property type="term" value="C:plasma membrane"/>
    <property type="evidence" value="ECO:0007669"/>
    <property type="project" value="UniProtKB-SubCell"/>
</dbReference>
<evidence type="ECO:0000256" key="5">
    <source>
        <dbReference type="ARBA" id="ARBA00022622"/>
    </source>
</evidence>
<reference evidence="13" key="3">
    <citation type="submission" date="2025-09" db="UniProtKB">
        <authorList>
            <consortium name="Ensembl"/>
        </authorList>
    </citation>
    <scope>IDENTIFICATION</scope>
</reference>
<feature type="chain" id="PRO_5034957920" description="Shadow of prion protein" evidence="12">
    <location>
        <begin position="25"/>
        <end position="138"/>
    </location>
</feature>
<evidence type="ECO:0000256" key="11">
    <source>
        <dbReference type="ARBA" id="ARBA00023288"/>
    </source>
</evidence>
<dbReference type="Ensembl" id="ENSSFOT00015026949.2">
    <property type="protein sequence ID" value="ENSSFOP00015026649.1"/>
    <property type="gene ID" value="ENSSFOG00015017118.2"/>
</dbReference>
<dbReference type="AlphaFoldDB" id="A0A8C9S8N4"/>
<dbReference type="Pfam" id="PF14999">
    <property type="entry name" value="Shadoo"/>
    <property type="match status" value="1"/>
</dbReference>
<comment type="similarity">
    <text evidence="2">Belongs to the SPRN family.</text>
</comment>
<evidence type="ECO:0000256" key="4">
    <source>
        <dbReference type="ARBA" id="ARBA00022475"/>
    </source>
</evidence>
<keyword evidence="7 12" id="KW-0732">Signal</keyword>
<sequence length="138" mass="14326">MNRAAAACWTFILLSAFFCETVICKGGRGGARGSARGSARASRTRARYTGRYSGSQTRVAAAAAAGAAVGLAAGGWYASSQSRSHDSSETFGSDERYGNWTSGDLYSARASTSSTPVASFRAVGSAFCLIHILIHISL</sequence>
<evidence type="ECO:0000313" key="13">
    <source>
        <dbReference type="Ensembl" id="ENSSFOP00015026649.1"/>
    </source>
</evidence>
<evidence type="ECO:0000256" key="3">
    <source>
        <dbReference type="ARBA" id="ARBA00014397"/>
    </source>
</evidence>